<dbReference type="InterPro" id="IPR019734">
    <property type="entry name" value="TPR_rpt"/>
</dbReference>
<feature type="repeat" description="TPR" evidence="1">
    <location>
        <begin position="792"/>
        <end position="825"/>
    </location>
</feature>
<reference evidence="2" key="1">
    <citation type="journal article" date="2016" name="Ticks Tick Borne Dis.">
        <title>De novo assembly and annotation of the salivary gland transcriptome of Rhipicephalus appendiculatus male and female ticks during blood feeding.</title>
        <authorList>
            <person name="de Castro M.H."/>
            <person name="de Klerk D."/>
            <person name="Pienaar R."/>
            <person name="Latif A.A."/>
            <person name="Rees D.J."/>
            <person name="Mans B.J."/>
        </authorList>
    </citation>
    <scope>NUCLEOTIDE SEQUENCE</scope>
    <source>
        <tissue evidence="2">Salivary glands</tissue>
    </source>
</reference>
<sequence>MAESANGAMADDPFKCLLGEITEDQWQVYKALRKHQGGLVEDDDSPLDSASSDIDAPQDAAVQKADMQDAEELRSMLTTKYINGEITFAEFTDRMDLSLTPKEEHCKEADQELDDDFLRPSHRKGRARRLPRDLQGLVGQANLCFARGSYQDAVKMCMEVVRLAPRAAEPFQTLGMIYEALGEPQRALQFSLIGAYLSPQDADEWSRLGELSLEQGDVHQAIACYVQAVRADPSNTELRFELCSLYEQVGNQQRALACCTALVQQMGHGDACLKLSRELAKVHHQRGNVAVATQVLLNAVKKFPAHVSSEDINMLLELQLAQKMFQAALVVLHSHCGVKLLPLPEGCEELNWELLTDSLAAFERCEVPAEMPVDLRTKLILCLVYLGGGEQLTSSLLDQLQRHEDPEDAGDLFLDVAEALMEVRRMQEALPLLHALVNTRNYGMAAVWLRYGECLQQLGCLREATSAYERTCELAPSHAQARLALCQLLLAQGLTERAIACLESADAPEQGAMGDADQQQDAACVLLRRAQLLWQSGRQQDFIETAKLLHEAHCPPIQTPNEYAAMFSTSTYRGRTEALRELYQQRNFTPFNWLTADSGVSVDELYQCFLELCQELHSLGRLEDLQQVTTEALVSPLLNREAHMTKELDFLCFQAHYQDPKQEEHTFSMARSLVPKYAAYNRAWNLFGLAVNLSPVMRQNRFCLRQVYKQPHSVPLGLLNGHNALVSGTYKHALGEYVQLLKKVGEEDPLLLLCAGLSLVHISCQKFSARRHWLLVQAMSFLDRYMHARPSQEALFNMGRALQQLGFPHLALNMYQRALDTPPAVQGMPEVFDLRCEIAFNMSLLYQHSGNTELASSIIAQHCII</sequence>
<accession>A0A131YMJ7</accession>
<protein>
    <submittedName>
        <fullName evidence="2">General transcription factor 3C polypeptide 3 (Transcription factor C subunit 4)</fullName>
    </submittedName>
</protein>
<dbReference type="SMART" id="SM00028">
    <property type="entry name" value="TPR"/>
    <property type="match status" value="5"/>
</dbReference>
<dbReference type="Gene3D" id="1.25.40.10">
    <property type="entry name" value="Tetratricopeptide repeat domain"/>
    <property type="match status" value="3"/>
</dbReference>
<dbReference type="GO" id="GO:0006383">
    <property type="term" value="P:transcription by RNA polymerase III"/>
    <property type="evidence" value="ECO:0007669"/>
    <property type="project" value="InterPro"/>
</dbReference>
<dbReference type="SUPFAM" id="SSF48452">
    <property type="entry name" value="TPR-like"/>
    <property type="match status" value="2"/>
</dbReference>
<dbReference type="Pfam" id="PF13432">
    <property type="entry name" value="TPR_16"/>
    <property type="match status" value="2"/>
</dbReference>
<dbReference type="PANTHER" id="PTHR23082:SF0">
    <property type="entry name" value="GENERAL TRANSCRIPTION FACTOR 3C POLYPEPTIDE 3"/>
    <property type="match status" value="1"/>
</dbReference>
<organism evidence="2">
    <name type="scientific">Rhipicephalus appendiculatus</name>
    <name type="common">Brown ear tick</name>
    <dbReference type="NCBI Taxonomy" id="34631"/>
    <lineage>
        <taxon>Eukaryota</taxon>
        <taxon>Metazoa</taxon>
        <taxon>Ecdysozoa</taxon>
        <taxon>Arthropoda</taxon>
        <taxon>Chelicerata</taxon>
        <taxon>Arachnida</taxon>
        <taxon>Acari</taxon>
        <taxon>Parasitiformes</taxon>
        <taxon>Ixodida</taxon>
        <taxon>Ixodoidea</taxon>
        <taxon>Ixodidae</taxon>
        <taxon>Rhipicephalinae</taxon>
        <taxon>Rhipicephalus</taxon>
        <taxon>Rhipicephalus</taxon>
    </lineage>
</organism>
<dbReference type="InterPro" id="IPR011990">
    <property type="entry name" value="TPR-like_helical_dom_sf"/>
</dbReference>
<dbReference type="GO" id="GO:0000127">
    <property type="term" value="C:transcription factor TFIIIC complex"/>
    <property type="evidence" value="ECO:0007669"/>
    <property type="project" value="TreeGrafter"/>
</dbReference>
<evidence type="ECO:0000313" key="2">
    <source>
        <dbReference type="EMBL" id="JAP80167.1"/>
    </source>
</evidence>
<proteinExistence type="predicted"/>
<dbReference type="PANTHER" id="PTHR23082">
    <property type="entry name" value="TRANSCRIPTION INITIATION FACTOR IIIC TFIIIC , POLYPEPTIDE 3-RELATED"/>
    <property type="match status" value="1"/>
</dbReference>
<evidence type="ECO:0000256" key="1">
    <source>
        <dbReference type="PROSITE-ProRule" id="PRU00339"/>
    </source>
</evidence>
<feature type="repeat" description="TPR" evidence="1">
    <location>
        <begin position="445"/>
        <end position="478"/>
    </location>
</feature>
<dbReference type="PROSITE" id="PS50005">
    <property type="entry name" value="TPR"/>
    <property type="match status" value="3"/>
</dbReference>
<keyword evidence="1" id="KW-0802">TPR repeat</keyword>
<dbReference type="InterPro" id="IPR039340">
    <property type="entry name" value="Tfc4/TFIIIC-102/Sfc4"/>
</dbReference>
<name>A0A131YMJ7_RHIAP</name>
<dbReference type="EMBL" id="GEDV01008390">
    <property type="protein sequence ID" value="JAP80167.1"/>
    <property type="molecule type" value="Transcribed_RNA"/>
</dbReference>
<feature type="repeat" description="TPR" evidence="1">
    <location>
        <begin position="202"/>
        <end position="235"/>
    </location>
</feature>
<dbReference type="AlphaFoldDB" id="A0A131YMJ7"/>